<feature type="domain" description="Arm DNA-binding" evidence="4">
    <location>
        <begin position="8"/>
        <end position="89"/>
    </location>
</feature>
<accession>A0A8T9T458</accession>
<dbReference type="GO" id="GO:0003677">
    <property type="term" value="F:DNA binding"/>
    <property type="evidence" value="ECO:0007669"/>
    <property type="project" value="UniProtKB-KW"/>
</dbReference>
<dbReference type="Gene3D" id="1.10.150.130">
    <property type="match status" value="1"/>
</dbReference>
<evidence type="ECO:0000256" key="1">
    <source>
        <dbReference type="ARBA" id="ARBA00023125"/>
    </source>
</evidence>
<evidence type="ECO:0000313" key="6">
    <source>
        <dbReference type="Proteomes" id="UP000829925"/>
    </source>
</evidence>
<keyword evidence="2" id="KW-0233">DNA recombination</keyword>
<feature type="domain" description="Phage integrase SAM-like" evidence="3">
    <location>
        <begin position="146"/>
        <end position="232"/>
    </location>
</feature>
<reference evidence="5 6" key="1">
    <citation type="submission" date="2022-04" db="EMBL/GenBank/DDBJ databases">
        <title>Hymenobacter sp. isolated from the air.</title>
        <authorList>
            <person name="Won M."/>
            <person name="Lee C.-M."/>
            <person name="Woen H.-Y."/>
            <person name="Kwon S.-W."/>
        </authorList>
    </citation>
    <scope>NUCLEOTIDE SEQUENCE [LARGE SCALE GENOMIC DNA]</scope>
    <source>
        <strain evidence="6">5413 J-13</strain>
    </source>
</reference>
<proteinExistence type="predicted"/>
<dbReference type="InterPro" id="IPR013762">
    <property type="entry name" value="Integrase-like_cat_sf"/>
</dbReference>
<gene>
    <name evidence="5" type="ORF">MUN82_06320</name>
</gene>
<dbReference type="Pfam" id="PF13102">
    <property type="entry name" value="Phage_int_SAM_5"/>
    <property type="match status" value="1"/>
</dbReference>
<dbReference type="SUPFAM" id="SSF56349">
    <property type="entry name" value="DNA breaking-rejoining enzymes"/>
    <property type="match status" value="1"/>
</dbReference>
<dbReference type="Pfam" id="PF17293">
    <property type="entry name" value="Arm-DNA-bind_5"/>
    <property type="match status" value="1"/>
</dbReference>
<dbReference type="Proteomes" id="UP000829925">
    <property type="component" value="Chromosome"/>
</dbReference>
<dbReference type="InterPro" id="IPR010998">
    <property type="entry name" value="Integrase_recombinase_N"/>
</dbReference>
<dbReference type="RefSeq" id="WP_245095878.1">
    <property type="nucleotide sequence ID" value="NZ_CP095053.1"/>
</dbReference>
<evidence type="ECO:0000259" key="3">
    <source>
        <dbReference type="Pfam" id="PF13102"/>
    </source>
</evidence>
<keyword evidence="6" id="KW-1185">Reference proteome</keyword>
<name>A0A8T9T458_9BACT</name>
<dbReference type="InterPro" id="IPR035386">
    <property type="entry name" value="Arm-DNA-bind_5"/>
</dbReference>
<dbReference type="Gene3D" id="1.10.443.10">
    <property type="entry name" value="Intergrase catalytic core"/>
    <property type="match status" value="1"/>
</dbReference>
<dbReference type="EMBL" id="CP095053">
    <property type="protein sequence ID" value="UOR06709.1"/>
    <property type="molecule type" value="Genomic_DNA"/>
</dbReference>
<evidence type="ECO:0000313" key="5">
    <source>
        <dbReference type="EMBL" id="UOR06709.1"/>
    </source>
</evidence>
<evidence type="ECO:0000259" key="4">
    <source>
        <dbReference type="Pfam" id="PF17293"/>
    </source>
</evidence>
<keyword evidence="1" id="KW-0238">DNA-binding</keyword>
<dbReference type="InterPro" id="IPR025269">
    <property type="entry name" value="SAM-like_dom"/>
</dbReference>
<dbReference type="AlphaFoldDB" id="A0A8T9T458"/>
<dbReference type="InterPro" id="IPR011010">
    <property type="entry name" value="DNA_brk_join_enz"/>
</dbReference>
<sequence>MEVTREFRRDTVGKNGIASIRVVFCWNGHRLRMTSGEKCQQTHWNEKKQEVKDKPNAYATQRNLVLENWTKAGKSAYQDALARGRQLTPPEMKAEILRRYALLAAGIDAEPEGGPGLPPLAPQAPEFLATMDEWLEHQARKISLASGRRLNKKTVTALRRTRNELQRLAAHQGASLTFAGMSPAFYAEFRDYVLDVRGHSINTFGNHIKRLKSFLGWAEDQDITVNRRYRKFESPENYQGVDALTQRELLTLAALDLDTPAVHAYVDLHLVERRPAPADHRGGRNLLTHAQHLERLQHTRDKLLQCCYFGLRLGDADRLAPEHLAGEVARIRANKTGVLCVIPYFDDDVFKPVSLVESYAGQGLATCLPYVRQLERYLPHLQRLSGIKRVKLTSRIGRKTFATLKIYQGVPKAQVMLATGHQTERSFNRYLGIDEQELIEAYRKTARRVA</sequence>
<dbReference type="GO" id="GO:0006310">
    <property type="term" value="P:DNA recombination"/>
    <property type="evidence" value="ECO:0007669"/>
    <property type="project" value="UniProtKB-KW"/>
</dbReference>
<evidence type="ECO:0000256" key="2">
    <source>
        <dbReference type="ARBA" id="ARBA00023172"/>
    </source>
</evidence>
<dbReference type="KEGG" id="haei:MUN82_06320"/>
<dbReference type="GO" id="GO:0015074">
    <property type="term" value="P:DNA integration"/>
    <property type="evidence" value="ECO:0007669"/>
    <property type="project" value="InterPro"/>
</dbReference>
<organism evidence="5 6">
    <name type="scientific">Hymenobacter aerilatus</name>
    <dbReference type="NCBI Taxonomy" id="2932251"/>
    <lineage>
        <taxon>Bacteria</taxon>
        <taxon>Pseudomonadati</taxon>
        <taxon>Bacteroidota</taxon>
        <taxon>Cytophagia</taxon>
        <taxon>Cytophagales</taxon>
        <taxon>Hymenobacteraceae</taxon>
        <taxon>Hymenobacter</taxon>
    </lineage>
</organism>
<protein>
    <submittedName>
        <fullName evidence="5">Site-specific integrase</fullName>
    </submittedName>
</protein>